<dbReference type="Proteomes" id="UP000234190">
    <property type="component" value="Unassembled WGS sequence"/>
</dbReference>
<evidence type="ECO:0000256" key="2">
    <source>
        <dbReference type="ARBA" id="ARBA00022692"/>
    </source>
</evidence>
<evidence type="ECO:0000256" key="4">
    <source>
        <dbReference type="ARBA" id="ARBA00023136"/>
    </source>
</evidence>
<organism evidence="8 9">
    <name type="scientific">Pollutimonas subterranea</name>
    <dbReference type="NCBI Taxonomy" id="2045210"/>
    <lineage>
        <taxon>Bacteria</taxon>
        <taxon>Pseudomonadati</taxon>
        <taxon>Pseudomonadota</taxon>
        <taxon>Betaproteobacteria</taxon>
        <taxon>Burkholderiales</taxon>
        <taxon>Alcaligenaceae</taxon>
        <taxon>Pollutimonas</taxon>
    </lineage>
</organism>
<comment type="caution">
    <text evidence="8">The sequence shown here is derived from an EMBL/GenBank/DDBJ whole genome shotgun (WGS) entry which is preliminary data.</text>
</comment>
<comment type="similarity">
    <text evidence="7">Belongs to the transglycosylase MltG family.</text>
</comment>
<dbReference type="Gene3D" id="3.30.1490.480">
    <property type="entry name" value="Endolytic murein transglycosylase"/>
    <property type="match status" value="1"/>
</dbReference>
<dbReference type="Pfam" id="PF02618">
    <property type="entry name" value="YceG"/>
    <property type="match status" value="1"/>
</dbReference>
<dbReference type="EC" id="4.2.2.29" evidence="7"/>
<protein>
    <recommendedName>
        <fullName evidence="7">Endolytic murein transglycosylase</fullName>
        <ecNumber evidence="7">4.2.2.29</ecNumber>
    </recommendedName>
    <alternativeName>
        <fullName evidence="7">Peptidoglycan lytic transglycosylase</fullName>
    </alternativeName>
    <alternativeName>
        <fullName evidence="7">Peptidoglycan polymerization terminase</fullName>
    </alternativeName>
</protein>
<dbReference type="GO" id="GO:0005886">
    <property type="term" value="C:plasma membrane"/>
    <property type="evidence" value="ECO:0007669"/>
    <property type="project" value="UniProtKB-UniRule"/>
</dbReference>
<gene>
    <name evidence="7" type="primary">mltG</name>
    <name evidence="8" type="ORF">CR159_05545</name>
</gene>
<dbReference type="GO" id="GO:0071555">
    <property type="term" value="P:cell wall organization"/>
    <property type="evidence" value="ECO:0007669"/>
    <property type="project" value="UniProtKB-KW"/>
</dbReference>
<evidence type="ECO:0000313" key="8">
    <source>
        <dbReference type="EMBL" id="PLC51055.1"/>
    </source>
</evidence>
<dbReference type="NCBIfam" id="TIGR00247">
    <property type="entry name" value="endolytic transglycosylase MltG"/>
    <property type="match status" value="1"/>
</dbReference>
<proteinExistence type="inferred from homology"/>
<evidence type="ECO:0000256" key="6">
    <source>
        <dbReference type="ARBA" id="ARBA00023316"/>
    </source>
</evidence>
<dbReference type="GO" id="GO:0008932">
    <property type="term" value="F:lytic endotransglycosylase activity"/>
    <property type="evidence" value="ECO:0007669"/>
    <property type="project" value="UniProtKB-UniRule"/>
</dbReference>
<evidence type="ECO:0000256" key="3">
    <source>
        <dbReference type="ARBA" id="ARBA00022989"/>
    </source>
</evidence>
<keyword evidence="1 7" id="KW-1003">Cell membrane</keyword>
<dbReference type="InterPro" id="IPR003770">
    <property type="entry name" value="MLTG-like"/>
</dbReference>
<comment type="catalytic activity">
    <reaction evidence="7">
        <text>a peptidoglycan chain = a peptidoglycan chain with N-acetyl-1,6-anhydromuramyl-[peptide] at the reducing end + a peptidoglycan chain with N-acetylglucosamine at the non-reducing end.</text>
        <dbReference type="EC" id="4.2.2.29"/>
    </reaction>
</comment>
<keyword evidence="5 7" id="KW-0456">Lyase</keyword>
<dbReference type="OrthoDB" id="9814591at2"/>
<evidence type="ECO:0000256" key="1">
    <source>
        <dbReference type="ARBA" id="ARBA00022475"/>
    </source>
</evidence>
<dbReference type="CDD" id="cd08010">
    <property type="entry name" value="MltG_like"/>
    <property type="match status" value="1"/>
</dbReference>
<evidence type="ECO:0000256" key="7">
    <source>
        <dbReference type="HAMAP-Rule" id="MF_02065"/>
    </source>
</evidence>
<keyword evidence="7" id="KW-0997">Cell inner membrane</keyword>
<keyword evidence="3 7" id="KW-1133">Transmembrane helix</keyword>
<dbReference type="EMBL" id="PDNW01000003">
    <property type="protein sequence ID" value="PLC51055.1"/>
    <property type="molecule type" value="Genomic_DNA"/>
</dbReference>
<evidence type="ECO:0000313" key="9">
    <source>
        <dbReference type="Proteomes" id="UP000234190"/>
    </source>
</evidence>
<dbReference type="HAMAP" id="MF_02065">
    <property type="entry name" value="MltG"/>
    <property type="match status" value="1"/>
</dbReference>
<dbReference type="Gene3D" id="3.30.160.60">
    <property type="entry name" value="Classic Zinc Finger"/>
    <property type="match status" value="1"/>
</dbReference>
<sequence>MTKLKSFMLYTLLLVALVATGLSAAAWYWVERPVSMNAERIDYVVESGSRPRTIAQLMNKSGIIINEDAFVALARLTGRDTLIKAGAYEAVRGDTPRTLLERMANGDMTQTQITLVEGWSYQRIRQALEQNPQVRQTLSTVSDEEIAKKLGATESSLEGLFYPDTYIFVPGSSDFDILRRAYHAQQQLLASAWAERDPELPLKNPYEALILASIVEKETGHSADRQRVAGVFINRLRLGMPLQTDPTVIYGMGDAYQGRIRKKDLTTDTPWNTYTRGGLPPTPIASAGKAALLSALHPETHKFLYFVSRGDGTSEFSMNLVDHNRAVSKYILGRRN</sequence>
<dbReference type="GO" id="GO:0009252">
    <property type="term" value="P:peptidoglycan biosynthetic process"/>
    <property type="evidence" value="ECO:0007669"/>
    <property type="project" value="UniProtKB-UniRule"/>
</dbReference>
<comment type="function">
    <text evidence="7">Functions as a peptidoglycan terminase that cleaves nascent peptidoglycan strands endolytically to terminate their elongation.</text>
</comment>
<dbReference type="PANTHER" id="PTHR30518">
    <property type="entry name" value="ENDOLYTIC MUREIN TRANSGLYCOSYLASE"/>
    <property type="match status" value="1"/>
</dbReference>
<accession>A0A2N4U7Q8</accession>
<keyword evidence="9" id="KW-1185">Reference proteome</keyword>
<keyword evidence="4 7" id="KW-0472">Membrane</keyword>
<reference evidence="8 9" key="1">
    <citation type="submission" date="2017-10" db="EMBL/GenBank/DDBJ databases">
        <title>Two draft genome sequences of Pusillimonas sp. strains isolated from a nitrate- and radionuclide-contaminated groundwater in Russia.</title>
        <authorList>
            <person name="Grouzdev D.S."/>
            <person name="Tourova T.P."/>
            <person name="Goeva M.A."/>
            <person name="Babich T.L."/>
            <person name="Sokolova D.S."/>
            <person name="Abdullin R."/>
            <person name="Poltaraus A.B."/>
            <person name="Toshchakov S.V."/>
            <person name="Nazina T.N."/>
        </authorList>
    </citation>
    <scope>NUCLEOTIDE SEQUENCE [LARGE SCALE GENOMIC DNA]</scope>
    <source>
        <strain evidence="8 9">JR1/69-3-13</strain>
    </source>
</reference>
<keyword evidence="2 7" id="KW-0812">Transmembrane</keyword>
<name>A0A2N4U7Q8_9BURK</name>
<evidence type="ECO:0000256" key="5">
    <source>
        <dbReference type="ARBA" id="ARBA00023239"/>
    </source>
</evidence>
<dbReference type="AlphaFoldDB" id="A0A2N4U7Q8"/>
<keyword evidence="6 7" id="KW-0961">Cell wall biogenesis/degradation</keyword>
<dbReference type="PANTHER" id="PTHR30518:SF2">
    <property type="entry name" value="ENDOLYTIC MUREIN TRANSGLYCOSYLASE"/>
    <property type="match status" value="1"/>
</dbReference>
<feature type="site" description="Important for catalytic activity" evidence="7">
    <location>
        <position position="218"/>
    </location>
</feature>
<dbReference type="RefSeq" id="WP_102073007.1">
    <property type="nucleotide sequence ID" value="NZ_PDNW01000003.1"/>
</dbReference>